<feature type="region of interest" description="Disordered" evidence="4">
    <location>
        <begin position="212"/>
        <end position="264"/>
    </location>
</feature>
<dbReference type="EC" id="3.4.21.-" evidence="6"/>
<dbReference type="Pfam" id="PF04586">
    <property type="entry name" value="Peptidase_S78"/>
    <property type="match status" value="1"/>
</dbReference>
<feature type="domain" description="Prohead serine protease" evidence="5">
    <location>
        <begin position="41"/>
        <end position="182"/>
    </location>
</feature>
<evidence type="ECO:0000256" key="1">
    <source>
        <dbReference type="ARBA" id="ARBA00022612"/>
    </source>
</evidence>
<evidence type="ECO:0000313" key="7">
    <source>
        <dbReference type="Proteomes" id="UP001596496"/>
    </source>
</evidence>
<dbReference type="GO" id="GO:0008233">
    <property type="term" value="F:peptidase activity"/>
    <property type="evidence" value="ECO:0007669"/>
    <property type="project" value="UniProtKB-KW"/>
</dbReference>
<keyword evidence="3 6" id="KW-0378">Hydrolase</keyword>
<gene>
    <name evidence="6" type="ORF">ACFQSB_01630</name>
</gene>
<reference evidence="7" key="1">
    <citation type="journal article" date="2019" name="Int. J. Syst. Evol. Microbiol.">
        <title>The Global Catalogue of Microorganisms (GCM) 10K type strain sequencing project: providing services to taxonomists for standard genome sequencing and annotation.</title>
        <authorList>
            <consortium name="The Broad Institute Genomics Platform"/>
            <consortium name="The Broad Institute Genome Sequencing Center for Infectious Disease"/>
            <person name="Wu L."/>
            <person name="Ma J."/>
        </authorList>
    </citation>
    <scope>NUCLEOTIDE SEQUENCE [LARGE SCALE GENOMIC DNA]</scope>
    <source>
        <strain evidence="7">CECT 7649</strain>
    </source>
</reference>
<dbReference type="Proteomes" id="UP001596496">
    <property type="component" value="Unassembled WGS sequence"/>
</dbReference>
<evidence type="ECO:0000256" key="3">
    <source>
        <dbReference type="ARBA" id="ARBA00022801"/>
    </source>
</evidence>
<dbReference type="EMBL" id="JBHTCG010000001">
    <property type="protein sequence ID" value="MFC7380886.1"/>
    <property type="molecule type" value="Genomic_DNA"/>
</dbReference>
<organism evidence="6 7">
    <name type="scientific">Sphaerisporangium rhizosphaerae</name>
    <dbReference type="NCBI Taxonomy" id="2269375"/>
    <lineage>
        <taxon>Bacteria</taxon>
        <taxon>Bacillati</taxon>
        <taxon>Actinomycetota</taxon>
        <taxon>Actinomycetes</taxon>
        <taxon>Streptosporangiales</taxon>
        <taxon>Streptosporangiaceae</taxon>
        <taxon>Sphaerisporangium</taxon>
    </lineage>
</organism>
<proteinExistence type="predicted"/>
<dbReference type="InterPro" id="IPR054613">
    <property type="entry name" value="Peptidase_S78_dom"/>
</dbReference>
<accession>A0ABW2NXD5</accession>
<keyword evidence="7" id="KW-1185">Reference proteome</keyword>
<sequence length="264" mass="29800">METLRELDLVREYTRPAVLTRAESDPAAMPTMVVRFSPFGSWYEINSVWEGRFLERTERGSFAKTITENGPRVKVLFNHGMDPQIGQKILGVAQDLREDPDAAAGDVRLFDTSYNRDLLPGIEAGGYGSSFMFRVIKDEWNDEPERSEHNPDGIPERTIKEVRLLEFGPVTWPANPAATAGVRSGTDDFYARLRELDPRRVEQLEQRVAQLRTPLIGQPPLGTDGDRGAAPYGSDEPTARHSGGLTPRQRRWQRYPYLKEGSAR</sequence>
<evidence type="ECO:0000259" key="5">
    <source>
        <dbReference type="Pfam" id="PF04586"/>
    </source>
</evidence>
<comment type="caution">
    <text evidence="6">The sequence shown here is derived from an EMBL/GenBank/DDBJ whole genome shotgun (WGS) entry which is preliminary data.</text>
</comment>
<name>A0ABW2NXD5_9ACTN</name>
<keyword evidence="2 6" id="KW-0645">Protease</keyword>
<keyword evidence="1" id="KW-1188">Viral release from host cell</keyword>
<evidence type="ECO:0000256" key="2">
    <source>
        <dbReference type="ARBA" id="ARBA00022670"/>
    </source>
</evidence>
<protein>
    <submittedName>
        <fullName evidence="6">HK97 family phage prohead protease</fullName>
        <ecNumber evidence="6">3.4.21.-</ecNumber>
    </submittedName>
</protein>
<dbReference type="GO" id="GO:0006508">
    <property type="term" value="P:proteolysis"/>
    <property type="evidence" value="ECO:0007669"/>
    <property type="project" value="UniProtKB-KW"/>
</dbReference>
<dbReference type="RefSeq" id="WP_380823873.1">
    <property type="nucleotide sequence ID" value="NZ_JBHTCG010000001.1"/>
</dbReference>
<evidence type="ECO:0000313" key="6">
    <source>
        <dbReference type="EMBL" id="MFC7380886.1"/>
    </source>
</evidence>
<evidence type="ECO:0000256" key="4">
    <source>
        <dbReference type="SAM" id="MobiDB-lite"/>
    </source>
</evidence>